<keyword evidence="5" id="KW-1185">Reference proteome</keyword>
<dbReference type="InterPro" id="IPR050259">
    <property type="entry name" value="SDR"/>
</dbReference>
<dbReference type="Proteomes" id="UP000190080">
    <property type="component" value="Unassembled WGS sequence"/>
</dbReference>
<dbReference type="PANTHER" id="PTHR42879:SF2">
    <property type="entry name" value="3-OXOACYL-[ACYL-CARRIER-PROTEIN] REDUCTASE FABG"/>
    <property type="match status" value="1"/>
</dbReference>
<dbReference type="PANTHER" id="PTHR42879">
    <property type="entry name" value="3-OXOACYL-(ACYL-CARRIER-PROTEIN) REDUCTASE"/>
    <property type="match status" value="1"/>
</dbReference>
<reference evidence="4 5" key="1">
    <citation type="submission" date="2017-03" db="EMBL/GenBank/DDBJ databases">
        <title>Genome sequence of Clostridium oryzae DSM 28571.</title>
        <authorList>
            <person name="Poehlein A."/>
            <person name="Daniel R."/>
        </authorList>
    </citation>
    <scope>NUCLEOTIDE SEQUENCE [LARGE SCALE GENOMIC DNA]</scope>
    <source>
        <strain evidence="4 5">DSM 28571</strain>
    </source>
</reference>
<dbReference type="GO" id="GO:0008202">
    <property type="term" value="P:steroid metabolic process"/>
    <property type="evidence" value="ECO:0007669"/>
    <property type="project" value="UniProtKB-KW"/>
</dbReference>
<evidence type="ECO:0000256" key="1">
    <source>
        <dbReference type="ARBA" id="ARBA00006484"/>
    </source>
</evidence>
<protein>
    <submittedName>
        <fullName evidence="4">Serine 3-dehydrogenase</fullName>
        <ecNumber evidence="4">1.1.1.276</ecNumber>
    </submittedName>
</protein>
<proteinExistence type="inferred from homology"/>
<dbReference type="OrthoDB" id="9808814at2"/>
<keyword evidence="4" id="KW-0560">Oxidoreductase</keyword>
<gene>
    <name evidence="4" type="primary">sdh</name>
    <name evidence="4" type="ORF">CLORY_18890</name>
</gene>
<comment type="similarity">
    <text evidence="1 3">Belongs to the short-chain dehydrogenases/reductases (SDR) family.</text>
</comment>
<dbReference type="Gene3D" id="3.40.50.720">
    <property type="entry name" value="NAD(P)-binding Rossmann-like Domain"/>
    <property type="match status" value="1"/>
</dbReference>
<evidence type="ECO:0000256" key="2">
    <source>
        <dbReference type="ARBA" id="ARBA00023221"/>
    </source>
</evidence>
<dbReference type="AlphaFoldDB" id="A0A1V4IR40"/>
<dbReference type="EMBL" id="MZGV01000016">
    <property type="protein sequence ID" value="OPJ62274.1"/>
    <property type="molecule type" value="Genomic_DNA"/>
</dbReference>
<name>A0A1V4IR40_9CLOT</name>
<comment type="caution">
    <text evidence="4">The sequence shown here is derived from an EMBL/GenBank/DDBJ whole genome shotgun (WGS) entry which is preliminary data.</text>
</comment>
<evidence type="ECO:0000313" key="5">
    <source>
        <dbReference type="Proteomes" id="UP000190080"/>
    </source>
</evidence>
<dbReference type="Pfam" id="PF00106">
    <property type="entry name" value="adh_short"/>
    <property type="match status" value="1"/>
</dbReference>
<dbReference type="STRING" id="1450648.CLORY_18890"/>
<keyword evidence="2" id="KW-0753">Steroid metabolism</keyword>
<dbReference type="CDD" id="cd05233">
    <property type="entry name" value="SDR_c"/>
    <property type="match status" value="1"/>
</dbReference>
<dbReference type="PRINTS" id="PR00080">
    <property type="entry name" value="SDRFAMILY"/>
</dbReference>
<dbReference type="RefSeq" id="WP_079423626.1">
    <property type="nucleotide sequence ID" value="NZ_MZGV01000016.1"/>
</dbReference>
<organism evidence="4 5">
    <name type="scientific">Clostridium oryzae</name>
    <dbReference type="NCBI Taxonomy" id="1450648"/>
    <lineage>
        <taxon>Bacteria</taxon>
        <taxon>Bacillati</taxon>
        <taxon>Bacillota</taxon>
        <taxon>Clostridia</taxon>
        <taxon>Eubacteriales</taxon>
        <taxon>Clostridiaceae</taxon>
        <taxon>Clostridium</taxon>
    </lineage>
</organism>
<dbReference type="InterPro" id="IPR036291">
    <property type="entry name" value="NAD(P)-bd_dom_sf"/>
</dbReference>
<dbReference type="GO" id="GO:0031132">
    <property type="term" value="F:serine 3-dehydrogenase activity"/>
    <property type="evidence" value="ECO:0007669"/>
    <property type="project" value="UniProtKB-EC"/>
</dbReference>
<evidence type="ECO:0000256" key="3">
    <source>
        <dbReference type="RuleBase" id="RU000363"/>
    </source>
</evidence>
<dbReference type="InterPro" id="IPR002347">
    <property type="entry name" value="SDR_fam"/>
</dbReference>
<sequence>MKTAVVTGASSGIGLSITKKLLQLGYKVYGIARDFSKTEIEDSNFIKINCDITKTSELEMKIKEIRKQEEEIKILVNNAGVGYFGPHEEISIKNIHKMIATNLEAPMILSQLLLRELKKNKGFIINISSITAKKSSPIGCAYSATKAGLSHFSESLFDEARKSGLKVITIHPDMAKTNFYSEANFREGDSTESYITPECVADTVEMVISQRSETVITDIVIRPQKHMITKKPRDK</sequence>
<dbReference type="PRINTS" id="PR00081">
    <property type="entry name" value="GDHRDH"/>
</dbReference>
<evidence type="ECO:0000313" key="4">
    <source>
        <dbReference type="EMBL" id="OPJ62274.1"/>
    </source>
</evidence>
<accession>A0A1V4IR40</accession>
<dbReference type="EC" id="1.1.1.276" evidence="4"/>
<dbReference type="SUPFAM" id="SSF51735">
    <property type="entry name" value="NAD(P)-binding Rossmann-fold domains"/>
    <property type="match status" value="1"/>
</dbReference>
<keyword evidence="2" id="KW-0443">Lipid metabolism</keyword>